<evidence type="ECO:0000259" key="1">
    <source>
        <dbReference type="Pfam" id="PF09423"/>
    </source>
</evidence>
<dbReference type="Pfam" id="PF09423">
    <property type="entry name" value="PhoD"/>
    <property type="match status" value="1"/>
</dbReference>
<dbReference type="Gene3D" id="3.60.21.70">
    <property type="entry name" value="PhoD-like phosphatase"/>
    <property type="match status" value="1"/>
</dbReference>
<evidence type="ECO:0000313" key="3">
    <source>
        <dbReference type="Proteomes" id="UP001179363"/>
    </source>
</evidence>
<name>A0ABS9EER9_9FLAO</name>
<dbReference type="PROSITE" id="PS51257">
    <property type="entry name" value="PROKAR_LIPOPROTEIN"/>
    <property type="match status" value="1"/>
</dbReference>
<dbReference type="PANTHER" id="PTHR33987">
    <property type="entry name" value="CALCINEURIN-LIKE METALLO-PHOSPHOESTERASE SUPERFAMILY PROTEIN"/>
    <property type="match status" value="1"/>
</dbReference>
<protein>
    <submittedName>
        <fullName evidence="2">Alkaline phosphatase family protein</fullName>
    </submittedName>
</protein>
<keyword evidence="3" id="KW-1185">Reference proteome</keyword>
<dbReference type="Proteomes" id="UP001179363">
    <property type="component" value="Unassembled WGS sequence"/>
</dbReference>
<reference evidence="2" key="1">
    <citation type="submission" date="2022-01" db="EMBL/GenBank/DDBJ databases">
        <title>Gillisia lutea sp. nov., isolated from marine plastic residues from the Malvarosa beach (Valencia, Spain).</title>
        <authorList>
            <person name="Vidal-Verdu A."/>
            <person name="Molina-Menor E."/>
            <person name="Satari L."/>
            <person name="Pascual J."/>
            <person name="Pereto J."/>
            <person name="Porcar M."/>
        </authorList>
    </citation>
    <scope>NUCLEOTIDE SEQUENCE</scope>
    <source>
        <strain evidence="2">M10.2A</strain>
    </source>
</reference>
<feature type="domain" description="PhoD-like phosphatase metallophosphatase" evidence="1">
    <location>
        <begin position="52"/>
        <end position="298"/>
    </location>
</feature>
<dbReference type="InterPro" id="IPR018946">
    <property type="entry name" value="PhoD-like_MPP"/>
</dbReference>
<sequence length="345" mass="39668">MKQFFSLSLCLFLFISCGNIKESANKEGKPLDETADFTLAFGSCNKPELPQPLWAAMQKDEPDVFIWGGDIVYASSRDMKAMKDDYKKQNATPGYKKLKKNTEIMATWDDHDYGLNDGGVEWERKKESQQLFLDFMEVKNTDARRKQHGVYNSKLFTTPNGSVKVIVLDTRYFRSPLRKSDDPNKRYEPTNSGTMLGKPQWEWLKAELSNSSADFNVIVSSIQVLSYEHGFETWGNFPHEVEKLKTTIVNSKAKNVILLSGDRHISEISETEVEGLNYPLIDFTSSGMTHTYSEYSEEPNKYRKSKVVNELSFGLLLFDFNKKQVKMQMRGTTNRVQEELVQVYK</sequence>
<dbReference type="SUPFAM" id="SSF56300">
    <property type="entry name" value="Metallo-dependent phosphatases"/>
    <property type="match status" value="1"/>
</dbReference>
<dbReference type="PANTHER" id="PTHR33987:SF1">
    <property type="entry name" value="CALCINEURIN-LIKE METALLO-PHOSPHOESTERASE SUPERFAMILY PROTEIN"/>
    <property type="match status" value="1"/>
</dbReference>
<dbReference type="RefSeq" id="WP_236133510.1">
    <property type="nucleotide sequence ID" value="NZ_JAKGTH010000007.1"/>
</dbReference>
<accession>A0ABS9EER9</accession>
<dbReference type="InterPro" id="IPR029052">
    <property type="entry name" value="Metallo-depent_PP-like"/>
</dbReference>
<dbReference type="CDD" id="cd07389">
    <property type="entry name" value="MPP_PhoD"/>
    <property type="match status" value="1"/>
</dbReference>
<comment type="caution">
    <text evidence="2">The sequence shown here is derived from an EMBL/GenBank/DDBJ whole genome shotgun (WGS) entry which is preliminary data.</text>
</comment>
<evidence type="ECO:0000313" key="2">
    <source>
        <dbReference type="EMBL" id="MCF4101363.1"/>
    </source>
</evidence>
<organism evidence="2 3">
    <name type="scientific">Gillisia lutea</name>
    <dbReference type="NCBI Taxonomy" id="2909668"/>
    <lineage>
        <taxon>Bacteria</taxon>
        <taxon>Pseudomonadati</taxon>
        <taxon>Bacteroidota</taxon>
        <taxon>Flavobacteriia</taxon>
        <taxon>Flavobacteriales</taxon>
        <taxon>Flavobacteriaceae</taxon>
        <taxon>Gillisia</taxon>
    </lineage>
</organism>
<gene>
    <name evidence="2" type="ORF">L1I30_06775</name>
</gene>
<dbReference type="InterPro" id="IPR038607">
    <property type="entry name" value="PhoD-like_sf"/>
</dbReference>
<dbReference type="EMBL" id="JAKGTH010000007">
    <property type="protein sequence ID" value="MCF4101363.1"/>
    <property type="molecule type" value="Genomic_DNA"/>
</dbReference>
<proteinExistence type="predicted"/>